<organism evidence="2 3">
    <name type="scientific">Mycolicibacterium novocastrense</name>
    <name type="common">Mycobacterium novocastrense</name>
    <dbReference type="NCBI Taxonomy" id="59813"/>
    <lineage>
        <taxon>Bacteria</taxon>
        <taxon>Bacillati</taxon>
        <taxon>Actinomycetota</taxon>
        <taxon>Actinomycetes</taxon>
        <taxon>Mycobacteriales</taxon>
        <taxon>Mycobacteriaceae</taxon>
        <taxon>Mycolicibacterium</taxon>
    </lineage>
</organism>
<dbReference type="AlphaFoldDB" id="A0AAW5SHU9"/>
<name>A0AAW5SHU9_MYCNV</name>
<reference evidence="2" key="2">
    <citation type="journal article" date="2022" name="BMC Genomics">
        <title>Comparative genome analysis of mycobacteria focusing on tRNA and non-coding RNA.</title>
        <authorList>
            <person name="Behra P.R.K."/>
            <person name="Pettersson B.M.F."/>
            <person name="Ramesh M."/>
            <person name="Das S."/>
            <person name="Dasgupta S."/>
            <person name="Kirsebom L.A."/>
        </authorList>
    </citation>
    <scope>NUCLEOTIDE SEQUENCE</scope>
    <source>
        <strain evidence="2">DSM 44203</strain>
    </source>
</reference>
<evidence type="ECO:0000256" key="1">
    <source>
        <dbReference type="SAM" id="MobiDB-lite"/>
    </source>
</evidence>
<evidence type="ECO:0000313" key="3">
    <source>
        <dbReference type="Proteomes" id="UP001207528"/>
    </source>
</evidence>
<proteinExistence type="predicted"/>
<accession>A0AAW5SHU9</accession>
<reference evidence="2" key="1">
    <citation type="submission" date="2020-07" db="EMBL/GenBank/DDBJ databases">
        <authorList>
            <person name="Pettersson B.M.F."/>
            <person name="Behra P.R.K."/>
            <person name="Ramesh M."/>
            <person name="Das S."/>
            <person name="Dasgupta S."/>
            <person name="Kirsebom L.A."/>
        </authorList>
    </citation>
    <scope>NUCLEOTIDE SEQUENCE</scope>
    <source>
        <strain evidence="2">DSM 44203</strain>
    </source>
</reference>
<feature type="region of interest" description="Disordered" evidence="1">
    <location>
        <begin position="27"/>
        <end position="56"/>
    </location>
</feature>
<comment type="caution">
    <text evidence="2">The sequence shown here is derived from an EMBL/GenBank/DDBJ whole genome shotgun (WGS) entry which is preliminary data.</text>
</comment>
<dbReference type="Proteomes" id="UP001207528">
    <property type="component" value="Unassembled WGS sequence"/>
</dbReference>
<evidence type="ECO:0008006" key="4">
    <source>
        <dbReference type="Google" id="ProtNLM"/>
    </source>
</evidence>
<feature type="non-terminal residue" evidence="2">
    <location>
        <position position="1"/>
    </location>
</feature>
<protein>
    <recommendedName>
        <fullName evidence="4">Transposase</fullName>
    </recommendedName>
</protein>
<gene>
    <name evidence="2" type="ORF">H7I77_10160</name>
</gene>
<evidence type="ECO:0000313" key="2">
    <source>
        <dbReference type="EMBL" id="MCV7023710.1"/>
    </source>
</evidence>
<dbReference type="EMBL" id="JACKTI010000030">
    <property type="protein sequence ID" value="MCV7023710.1"/>
    <property type="molecule type" value="Genomic_DNA"/>
</dbReference>
<sequence length="56" mass="6588">HSGAWIQQWLQRDQALQAYYDTHPERFRKRPQTKNPNPVVGINLPPENDLDRLHAA</sequence>